<proteinExistence type="predicted"/>
<accession>A0A8S5R6T5</accession>
<protein>
    <submittedName>
        <fullName evidence="1">Uncharacterized protein</fullName>
    </submittedName>
</protein>
<sequence length="37" mass="4299">MEISSSRLAQMPVSCRLEEKGIEDSPEEFSYYMREVA</sequence>
<organism evidence="1">
    <name type="scientific">Myoviridae sp. ctBoB21</name>
    <dbReference type="NCBI Taxonomy" id="2827287"/>
    <lineage>
        <taxon>Viruses</taxon>
        <taxon>Duplodnaviria</taxon>
        <taxon>Heunggongvirae</taxon>
        <taxon>Uroviricota</taxon>
        <taxon>Caudoviricetes</taxon>
    </lineage>
</organism>
<dbReference type="EMBL" id="BK015822">
    <property type="protein sequence ID" value="DAE26700.1"/>
    <property type="molecule type" value="Genomic_DNA"/>
</dbReference>
<name>A0A8S5R6T5_9CAUD</name>
<reference evidence="1" key="1">
    <citation type="journal article" date="2021" name="Proc. Natl. Acad. Sci. U.S.A.">
        <title>A Catalog of Tens of Thousands of Viruses from Human Metagenomes Reveals Hidden Associations with Chronic Diseases.</title>
        <authorList>
            <person name="Tisza M.J."/>
            <person name="Buck C.B."/>
        </authorList>
    </citation>
    <scope>NUCLEOTIDE SEQUENCE</scope>
    <source>
        <strain evidence="1">CtBoB21</strain>
    </source>
</reference>
<evidence type="ECO:0000313" key="1">
    <source>
        <dbReference type="EMBL" id="DAE26700.1"/>
    </source>
</evidence>